<keyword evidence="2" id="KW-1185">Reference proteome</keyword>
<gene>
    <name evidence="1" type="ORF">sS8_4806</name>
</gene>
<evidence type="ECO:0000313" key="1">
    <source>
        <dbReference type="EMBL" id="BBA36729.1"/>
    </source>
</evidence>
<dbReference type="EMBL" id="AP017928">
    <property type="protein sequence ID" value="BBA36729.1"/>
    <property type="molecule type" value="Genomic_DNA"/>
</dbReference>
<dbReference type="OrthoDB" id="9808866at2"/>
<accession>A0A250L2I9</accession>
<protein>
    <recommendedName>
        <fullName evidence="3">1,4-alpha-glucan branching enzyme</fullName>
    </recommendedName>
</protein>
<sequence>MSHESKKTTNHEEIRRWVEERGGWPATVKGTAAREDEAGILRIRFTEGGDTLERISWEAFFDKFEEQKLAFLYQEKTQSGEVSRFFKLVRRD</sequence>
<name>A0A250L2I9_9GAMM</name>
<evidence type="ECO:0008006" key="3">
    <source>
        <dbReference type="Google" id="ProtNLM"/>
    </source>
</evidence>
<dbReference type="KEGG" id="mmai:sS8_4806"/>
<reference evidence="1 2" key="1">
    <citation type="submission" date="2016-12" db="EMBL/GenBank/DDBJ databases">
        <title>Genome sequencing of Methylocaldum marinum.</title>
        <authorList>
            <person name="Takeuchi M."/>
            <person name="Kamagata Y."/>
            <person name="Hiraoka S."/>
            <person name="Oshima K."/>
            <person name="Hattori M."/>
            <person name="Iwasaki W."/>
        </authorList>
    </citation>
    <scope>NUCLEOTIDE SEQUENCE [LARGE SCALE GENOMIC DNA]</scope>
    <source>
        <strain evidence="1 2">S8</strain>
    </source>
</reference>
<proteinExistence type="predicted"/>
<dbReference type="AlphaFoldDB" id="A0A250L2I9"/>
<evidence type="ECO:0000313" key="2">
    <source>
        <dbReference type="Proteomes" id="UP000266313"/>
    </source>
</evidence>
<dbReference type="Proteomes" id="UP000266313">
    <property type="component" value="Chromosome"/>
</dbReference>
<dbReference type="RefSeq" id="WP_119632975.1">
    <property type="nucleotide sequence ID" value="NZ_AP017928.1"/>
</dbReference>
<organism evidence="1 2">
    <name type="scientific">Methylocaldum marinum</name>
    <dbReference type="NCBI Taxonomy" id="1432792"/>
    <lineage>
        <taxon>Bacteria</taxon>
        <taxon>Pseudomonadati</taxon>
        <taxon>Pseudomonadota</taxon>
        <taxon>Gammaproteobacteria</taxon>
        <taxon>Methylococcales</taxon>
        <taxon>Methylococcaceae</taxon>
        <taxon>Methylocaldum</taxon>
    </lineage>
</organism>